<dbReference type="AlphaFoldDB" id="I1Q4X6"/>
<protein>
    <submittedName>
        <fullName evidence="2">Uncharacterized protein</fullName>
    </submittedName>
</protein>
<proteinExistence type="predicted"/>
<dbReference type="Proteomes" id="UP000007306">
    <property type="component" value="Chromosome 6"/>
</dbReference>
<keyword evidence="1" id="KW-0732">Signal</keyword>
<dbReference type="EnsemblPlants" id="ORGLA06G0218900.1">
    <property type="protein sequence ID" value="ORGLA06G0218900.1"/>
    <property type="gene ID" value="ORGLA06G0218900"/>
</dbReference>
<sequence length="120" mass="13413">MIVNSLSICFMLCSKSVKTDAASTTSVPNFTKAPSPREKATFLRTRNRVSAILAPLPKNYLLLAAYTATILLSKLPDVCNHLEQIQMKVTNNSIIFEIQKTSHDIKRLCTKENRGHKHGQ</sequence>
<evidence type="ECO:0000313" key="2">
    <source>
        <dbReference type="EnsemblPlants" id="ORGLA06G0218900.1"/>
    </source>
</evidence>
<feature type="chain" id="PRO_5003649749" evidence="1">
    <location>
        <begin position="22"/>
        <end position="120"/>
    </location>
</feature>
<dbReference type="OMA" id="HDIKRLC"/>
<reference evidence="2" key="1">
    <citation type="submission" date="2015-06" db="UniProtKB">
        <authorList>
            <consortium name="EnsemblPlants"/>
        </authorList>
    </citation>
    <scope>IDENTIFICATION</scope>
</reference>
<evidence type="ECO:0000256" key="1">
    <source>
        <dbReference type="SAM" id="SignalP"/>
    </source>
</evidence>
<reference evidence="2 3" key="2">
    <citation type="submission" date="2018-04" db="EMBL/GenBank/DDBJ databases">
        <title>OglaRS2 (Oryza glaberrima Reference Sequence Version 2).</title>
        <authorList>
            <person name="Zhang J."/>
            <person name="Kudrna D."/>
            <person name="Lee S."/>
            <person name="Talag J."/>
            <person name="Rajasekar S."/>
            <person name="Wing R.A."/>
        </authorList>
    </citation>
    <scope>NUCLEOTIDE SEQUENCE [LARGE SCALE GENOMIC DNA]</scope>
    <source>
        <strain evidence="2 3">cv. IRGC 96717</strain>
    </source>
</reference>
<dbReference type="Gramene" id="ORGLA06G0218900.1">
    <property type="protein sequence ID" value="ORGLA06G0218900.1"/>
    <property type="gene ID" value="ORGLA06G0218900"/>
</dbReference>
<dbReference type="HOGENOM" id="CLU_2053334_0_0_1"/>
<accession>I1Q4X6</accession>
<keyword evidence="3" id="KW-1185">Reference proteome</keyword>
<evidence type="ECO:0000313" key="3">
    <source>
        <dbReference type="Proteomes" id="UP000007306"/>
    </source>
</evidence>
<name>I1Q4X6_ORYGL</name>
<feature type="signal peptide" evidence="1">
    <location>
        <begin position="1"/>
        <end position="21"/>
    </location>
</feature>
<organism evidence="2 3">
    <name type="scientific">Oryza glaberrima</name>
    <name type="common">African rice</name>
    <dbReference type="NCBI Taxonomy" id="4538"/>
    <lineage>
        <taxon>Eukaryota</taxon>
        <taxon>Viridiplantae</taxon>
        <taxon>Streptophyta</taxon>
        <taxon>Embryophyta</taxon>
        <taxon>Tracheophyta</taxon>
        <taxon>Spermatophyta</taxon>
        <taxon>Magnoliopsida</taxon>
        <taxon>Liliopsida</taxon>
        <taxon>Poales</taxon>
        <taxon>Poaceae</taxon>
        <taxon>BOP clade</taxon>
        <taxon>Oryzoideae</taxon>
        <taxon>Oryzeae</taxon>
        <taxon>Oryzinae</taxon>
        <taxon>Oryza</taxon>
    </lineage>
</organism>